<accession>A0P3Z0</accession>
<feature type="region of interest" description="Disordered" evidence="1">
    <location>
        <begin position="1"/>
        <end position="26"/>
    </location>
</feature>
<reference evidence="2 3" key="1">
    <citation type="submission" date="2006-05" db="EMBL/GenBank/DDBJ databases">
        <authorList>
            <person name="King G."/>
            <person name="Ferriera S."/>
            <person name="Johnson J."/>
            <person name="Kravitz S."/>
            <person name="Beeson K."/>
            <person name="Sutton G."/>
            <person name="Rogers Y.-H."/>
            <person name="Friedman R."/>
            <person name="Frazier M."/>
            <person name="Venter J.C."/>
        </authorList>
    </citation>
    <scope>NUCLEOTIDE SEQUENCE [LARGE SCALE GENOMIC DNA]</scope>
    <source>
        <strain evidence="3">ATCC 25650 / DSM 13394 / JCM 20685 / NBRC 16684 / NCIMB 2208 / IAM 12614 / B1</strain>
    </source>
</reference>
<dbReference type="Proteomes" id="UP000004848">
    <property type="component" value="Unassembled WGS sequence"/>
</dbReference>
<sequence>MTIPSQTPVEQLSSKPADITLEGKNVKQTDRRVNRETVRNFEWLRTGKARPFRHCISLASAKRCEMEGYDPREGLDMVERSLETISTTRREVSGAPLPHQVFAIEEKLLELSQSSMGFSDFNFATDLVAWLDLELKPFK</sequence>
<evidence type="ECO:0000313" key="3">
    <source>
        <dbReference type="Proteomes" id="UP000004848"/>
    </source>
</evidence>
<comment type="caution">
    <text evidence="2">The sequence shown here is derived from an EMBL/GenBank/DDBJ whole genome shotgun (WGS) entry which is preliminary data.</text>
</comment>
<evidence type="ECO:0000256" key="1">
    <source>
        <dbReference type="SAM" id="MobiDB-lite"/>
    </source>
</evidence>
<dbReference type="EMBL" id="AAUW01000036">
    <property type="protein sequence ID" value="EAV40236.1"/>
    <property type="molecule type" value="Genomic_DNA"/>
</dbReference>
<feature type="compositionally biased region" description="Polar residues" evidence="1">
    <location>
        <begin position="1"/>
        <end position="14"/>
    </location>
</feature>
<proteinExistence type="predicted"/>
<gene>
    <name evidence="2" type="ORF">SIAM614_00220</name>
</gene>
<organism evidence="2 3">
    <name type="scientific">Roseibium aggregatum (strain ATCC 25650 / DSM 13394 / JCM 20685 / NBRC 16684 / NCIMB 2208 / IAM 12614 / B1)</name>
    <name type="common">Stappia aggregata</name>
    <dbReference type="NCBI Taxonomy" id="384765"/>
    <lineage>
        <taxon>Bacteria</taxon>
        <taxon>Pseudomonadati</taxon>
        <taxon>Pseudomonadota</taxon>
        <taxon>Alphaproteobacteria</taxon>
        <taxon>Hyphomicrobiales</taxon>
        <taxon>Stappiaceae</taxon>
        <taxon>Roseibium</taxon>
    </lineage>
</organism>
<protein>
    <submittedName>
        <fullName evidence="2">Uncharacterized protein</fullName>
    </submittedName>
</protein>
<name>A0P3Z0_ROSAI</name>
<evidence type="ECO:0000313" key="2">
    <source>
        <dbReference type="EMBL" id="EAV40236.1"/>
    </source>
</evidence>
<dbReference type="AlphaFoldDB" id="A0P3Z0"/>